<organism evidence="2 3">
    <name type="scientific">Brassica campestris</name>
    <name type="common">Field mustard</name>
    <dbReference type="NCBI Taxonomy" id="3711"/>
    <lineage>
        <taxon>Eukaryota</taxon>
        <taxon>Viridiplantae</taxon>
        <taxon>Streptophyta</taxon>
        <taxon>Embryophyta</taxon>
        <taxon>Tracheophyta</taxon>
        <taxon>Spermatophyta</taxon>
        <taxon>Magnoliopsida</taxon>
        <taxon>eudicotyledons</taxon>
        <taxon>Gunneridae</taxon>
        <taxon>Pentapetalae</taxon>
        <taxon>rosids</taxon>
        <taxon>malvids</taxon>
        <taxon>Brassicales</taxon>
        <taxon>Brassicaceae</taxon>
        <taxon>Brassiceae</taxon>
        <taxon>Brassica</taxon>
    </lineage>
</organism>
<reference evidence="2 3" key="1">
    <citation type="submission" date="2021-07" db="EMBL/GenBank/DDBJ databases">
        <authorList>
            <consortium name="Genoscope - CEA"/>
            <person name="William W."/>
        </authorList>
    </citation>
    <scope>NUCLEOTIDE SEQUENCE [LARGE SCALE GENOMIC DNA]</scope>
</reference>
<name>A0A8D9D571_BRACM</name>
<feature type="non-terminal residue" evidence="2">
    <location>
        <position position="1"/>
    </location>
</feature>
<protein>
    <submittedName>
        <fullName evidence="2">Uncharacterized protein</fullName>
    </submittedName>
</protein>
<feature type="compositionally biased region" description="Basic residues" evidence="1">
    <location>
        <begin position="92"/>
        <end position="103"/>
    </location>
</feature>
<sequence>GESLKSNRSYLWKDWTIFRFDPFQAITIQLGEPDDVETKPRYPGDIIHEPEEFYNFIPCTSPHRNKKIPIITKLPYLVLLHSNSNSSFSPKARTRSASIKHSRRSQESSLIPLNHPDSSKSSFFTWSQNLTKGSNS</sequence>
<feature type="region of interest" description="Disordered" evidence="1">
    <location>
        <begin position="83"/>
        <end position="124"/>
    </location>
</feature>
<proteinExistence type="predicted"/>
<accession>A0A8D9D571</accession>
<dbReference type="EMBL" id="LS974622">
    <property type="protein sequence ID" value="CAG7870880.1"/>
    <property type="molecule type" value="Genomic_DNA"/>
</dbReference>
<evidence type="ECO:0000313" key="3">
    <source>
        <dbReference type="Proteomes" id="UP000694005"/>
    </source>
</evidence>
<evidence type="ECO:0000256" key="1">
    <source>
        <dbReference type="SAM" id="MobiDB-lite"/>
    </source>
</evidence>
<evidence type="ECO:0000313" key="2">
    <source>
        <dbReference type="EMBL" id="CAG7870880.1"/>
    </source>
</evidence>
<dbReference type="Proteomes" id="UP000694005">
    <property type="component" value="Chromosome A06"/>
</dbReference>
<dbReference type="Gramene" id="A06p31200.2_BraZ1">
    <property type="protein sequence ID" value="A06p31200.2_BraZ1.CDS.1"/>
    <property type="gene ID" value="A06g31200.2_BraZ1"/>
</dbReference>
<gene>
    <name evidence="2" type="ORF">BRAPAZ1V2_A06P31200.2</name>
</gene>
<dbReference type="AlphaFoldDB" id="A0A8D9D571"/>